<dbReference type="Pfam" id="PF01368">
    <property type="entry name" value="DHH"/>
    <property type="match status" value="1"/>
</dbReference>
<sequence length="366" mass="39881">MSSRRAVLQCFRRHRRFLLTTHIRPDGDAIGSELALGQLLEKLGCAVRIINSDPPPSNLSWMPGIAHVEIFDGSLEQRGWIDQAEVICVLDTNTLGRLGALAAAVEASPARKLLIDHHTAPESWFDLAYVRDTASSTGELVYELVRAIDPNLIDTELATALYVAIMTDTGSFRFNSVTPAVHRIAADLLARGHLSTEAIHSAIFDTRTPESMRLLGWALRDLELRYDGRLAYIALSRRMFNKTGASTEDTEGFSNLLLSIRGVQVALLFTEIDKGVKISFRSKGDYHVHTWARAFGGGGHRNAAGAFVTNTPLPQLIETVLAAAPIYLPQLTKTPIEPASGTLSAEDASYLSALLHQKSNASPATS</sequence>
<comment type="caution">
    <text evidence="3">The sequence shown here is derived from an EMBL/GenBank/DDBJ whole genome shotgun (WGS) entry which is preliminary data.</text>
</comment>
<proteinExistence type="predicted"/>
<gene>
    <name evidence="3" type="ORF">ENO59_06020</name>
</gene>
<feature type="domain" description="DDH" evidence="1">
    <location>
        <begin position="17"/>
        <end position="165"/>
    </location>
</feature>
<dbReference type="InterPro" id="IPR051319">
    <property type="entry name" value="Oligoribo/pAp-PDE_c-di-AMP_PDE"/>
</dbReference>
<reference evidence="3" key="1">
    <citation type="journal article" date="2020" name="mSystems">
        <title>Genome- and Community-Level Interaction Insights into Carbon Utilization and Element Cycling Functions of Hydrothermarchaeota in Hydrothermal Sediment.</title>
        <authorList>
            <person name="Zhou Z."/>
            <person name="Liu Y."/>
            <person name="Xu W."/>
            <person name="Pan J."/>
            <person name="Luo Z.H."/>
            <person name="Li M."/>
        </authorList>
    </citation>
    <scope>NUCLEOTIDE SEQUENCE [LARGE SCALE GENOMIC DNA]</scope>
    <source>
        <strain evidence="3">SpSt-143</strain>
    </source>
</reference>
<dbReference type="SUPFAM" id="SSF64182">
    <property type="entry name" value="DHH phosphoesterases"/>
    <property type="match status" value="1"/>
</dbReference>
<dbReference type="EMBL" id="DSGB01000005">
    <property type="protein sequence ID" value="HER96058.1"/>
    <property type="molecule type" value="Genomic_DNA"/>
</dbReference>
<accession>A0A7V2B0K6</accession>
<name>A0A7V2B0K6_RHOMR</name>
<dbReference type="InterPro" id="IPR003156">
    <property type="entry name" value="DHHA1_dom"/>
</dbReference>
<feature type="domain" description="DHHA1" evidence="2">
    <location>
        <begin position="242"/>
        <end position="321"/>
    </location>
</feature>
<dbReference type="InterPro" id="IPR038763">
    <property type="entry name" value="DHH_sf"/>
</dbReference>
<protein>
    <submittedName>
        <fullName evidence="3">Bifunctional oligoribonuclease/PAP phosphatase NrnA</fullName>
    </submittedName>
</protein>
<dbReference type="PANTHER" id="PTHR47618">
    <property type="entry name" value="BIFUNCTIONAL OLIGORIBONUCLEASE AND PAP PHOSPHATASE NRNA"/>
    <property type="match status" value="1"/>
</dbReference>
<dbReference type="GO" id="GO:0003676">
    <property type="term" value="F:nucleic acid binding"/>
    <property type="evidence" value="ECO:0007669"/>
    <property type="project" value="InterPro"/>
</dbReference>
<dbReference type="Gene3D" id="3.90.1640.10">
    <property type="entry name" value="inorganic pyrophosphatase (n-terminal core)"/>
    <property type="match status" value="1"/>
</dbReference>
<evidence type="ECO:0000259" key="1">
    <source>
        <dbReference type="Pfam" id="PF01368"/>
    </source>
</evidence>
<dbReference type="PANTHER" id="PTHR47618:SF1">
    <property type="entry name" value="BIFUNCTIONAL OLIGORIBONUCLEASE AND PAP PHOSPHATASE NRNA"/>
    <property type="match status" value="1"/>
</dbReference>
<evidence type="ECO:0000313" key="3">
    <source>
        <dbReference type="EMBL" id="HER96058.1"/>
    </source>
</evidence>
<evidence type="ECO:0000259" key="2">
    <source>
        <dbReference type="Pfam" id="PF02272"/>
    </source>
</evidence>
<organism evidence="3">
    <name type="scientific">Rhodothermus marinus</name>
    <name type="common">Rhodothermus obamensis</name>
    <dbReference type="NCBI Taxonomy" id="29549"/>
    <lineage>
        <taxon>Bacteria</taxon>
        <taxon>Pseudomonadati</taxon>
        <taxon>Rhodothermota</taxon>
        <taxon>Rhodothermia</taxon>
        <taxon>Rhodothermales</taxon>
        <taxon>Rhodothermaceae</taxon>
        <taxon>Rhodothermus</taxon>
    </lineage>
</organism>
<dbReference type="AlphaFoldDB" id="A0A7V2B0K6"/>
<dbReference type="Gene3D" id="3.10.310.30">
    <property type="match status" value="1"/>
</dbReference>
<dbReference type="Pfam" id="PF02272">
    <property type="entry name" value="DHHA1"/>
    <property type="match status" value="1"/>
</dbReference>
<dbReference type="InterPro" id="IPR001667">
    <property type="entry name" value="DDH_dom"/>
</dbReference>